<dbReference type="CDD" id="cd04186">
    <property type="entry name" value="GT_2_like_c"/>
    <property type="match status" value="1"/>
</dbReference>
<dbReference type="EMBL" id="FOKV01000012">
    <property type="protein sequence ID" value="SFC89943.1"/>
    <property type="molecule type" value="Genomic_DNA"/>
</dbReference>
<dbReference type="Proteomes" id="UP000199438">
    <property type="component" value="Unassembled WGS sequence"/>
</dbReference>
<dbReference type="AlphaFoldDB" id="A0A1I1N551"/>
<dbReference type="OrthoDB" id="9771846at2"/>
<dbReference type="InterPro" id="IPR001173">
    <property type="entry name" value="Glyco_trans_2-like"/>
</dbReference>
<dbReference type="PANTHER" id="PTHR43179:SF12">
    <property type="entry name" value="GALACTOFURANOSYLTRANSFERASE GLFT2"/>
    <property type="match status" value="1"/>
</dbReference>
<evidence type="ECO:0000313" key="6">
    <source>
        <dbReference type="Proteomes" id="UP000199438"/>
    </source>
</evidence>
<keyword evidence="3" id="KW-0808">Transferase</keyword>
<feature type="domain" description="Glycosyltransferase 2-like" evidence="4">
    <location>
        <begin position="5"/>
        <end position="158"/>
    </location>
</feature>
<reference evidence="6" key="1">
    <citation type="submission" date="2016-10" db="EMBL/GenBank/DDBJ databases">
        <authorList>
            <person name="Varghese N."/>
            <person name="Submissions S."/>
        </authorList>
    </citation>
    <scope>NUCLEOTIDE SEQUENCE [LARGE SCALE GENOMIC DNA]</scope>
    <source>
        <strain evidence="6">DSM 24499</strain>
    </source>
</reference>
<proteinExistence type="inferred from homology"/>
<keyword evidence="2" id="KW-0328">Glycosyltransferase</keyword>
<dbReference type="GO" id="GO:0016757">
    <property type="term" value="F:glycosyltransferase activity"/>
    <property type="evidence" value="ECO:0007669"/>
    <property type="project" value="UniProtKB-KW"/>
</dbReference>
<evidence type="ECO:0000256" key="1">
    <source>
        <dbReference type="ARBA" id="ARBA00006739"/>
    </source>
</evidence>
<keyword evidence="6" id="KW-1185">Reference proteome</keyword>
<protein>
    <recommendedName>
        <fullName evidence="4">Glycosyltransferase 2-like domain-containing protein</fullName>
    </recommendedName>
</protein>
<organism evidence="5 6">
    <name type="scientific">Zunongwangia mangrovi</name>
    <dbReference type="NCBI Taxonomy" id="1334022"/>
    <lineage>
        <taxon>Bacteria</taxon>
        <taxon>Pseudomonadati</taxon>
        <taxon>Bacteroidota</taxon>
        <taxon>Flavobacteriia</taxon>
        <taxon>Flavobacteriales</taxon>
        <taxon>Flavobacteriaceae</taxon>
        <taxon>Zunongwangia</taxon>
    </lineage>
</organism>
<dbReference type="InterPro" id="IPR029044">
    <property type="entry name" value="Nucleotide-diphossugar_trans"/>
</dbReference>
<dbReference type="Pfam" id="PF00535">
    <property type="entry name" value="Glycos_transf_2"/>
    <property type="match status" value="1"/>
</dbReference>
<evidence type="ECO:0000256" key="2">
    <source>
        <dbReference type="ARBA" id="ARBA00022676"/>
    </source>
</evidence>
<gene>
    <name evidence="5" type="ORF">SAMN04487907_11240</name>
</gene>
<sequence length="331" mass="37926">MTVAVVILNWNGKDLLKQFLPSVTQFSTEANIYIADNASSDDSINFLRNNYPEVKIIQNKENGGYAKGYNDALKHLSEDILILLNSDIEVTKDWLKPILEVFSKDSKTAAVQPKILDFKNKSFFEYAGAAGGFIDKFGYPFCRGRIFETIEEDKGQYDDETEIFWASGACLAVKNTVFKELGGFDEDFFAHQEEIDLCWRIKNLGYHIKYTGKSCVYHVGGATLNKMNPKKTFFNFRNSLFMLVKNLPKEKMRKIVLQRMVLDGIAGLKFLFQGDFGHFSAVLKAHAAFYANFSKMNKKRIEKTSKIKYFDVKSVVFEYFALKKSTYKNLI</sequence>
<dbReference type="PANTHER" id="PTHR43179">
    <property type="entry name" value="RHAMNOSYLTRANSFERASE WBBL"/>
    <property type="match status" value="1"/>
</dbReference>
<evidence type="ECO:0000256" key="3">
    <source>
        <dbReference type="ARBA" id="ARBA00022679"/>
    </source>
</evidence>
<dbReference type="Gene3D" id="3.90.550.10">
    <property type="entry name" value="Spore Coat Polysaccharide Biosynthesis Protein SpsA, Chain A"/>
    <property type="match status" value="1"/>
</dbReference>
<dbReference type="RefSeq" id="WP_092544922.1">
    <property type="nucleotide sequence ID" value="NZ_FOKV01000012.1"/>
</dbReference>
<accession>A0A1I1N551</accession>
<name>A0A1I1N551_9FLAO</name>
<dbReference type="STRING" id="1334022.SAMN04487907_11240"/>
<dbReference type="SUPFAM" id="SSF53448">
    <property type="entry name" value="Nucleotide-diphospho-sugar transferases"/>
    <property type="match status" value="1"/>
</dbReference>
<evidence type="ECO:0000259" key="4">
    <source>
        <dbReference type="Pfam" id="PF00535"/>
    </source>
</evidence>
<evidence type="ECO:0000313" key="5">
    <source>
        <dbReference type="EMBL" id="SFC89943.1"/>
    </source>
</evidence>
<comment type="similarity">
    <text evidence="1">Belongs to the glycosyltransferase 2 family.</text>
</comment>